<dbReference type="EMBL" id="JAAGVX010000006">
    <property type="protein sequence ID" value="NEM94324.1"/>
    <property type="molecule type" value="Genomic_DNA"/>
</dbReference>
<dbReference type="RefSeq" id="WP_148524746.1">
    <property type="nucleotide sequence ID" value="NZ_JAAGVX010000006.1"/>
</dbReference>
<accession>A0A6B3LLI5</accession>
<reference evidence="1" key="1">
    <citation type="submission" date="2020-02" db="EMBL/GenBank/DDBJ databases">
        <title>Genome Announcements.</title>
        <authorList>
            <person name="Abdulabbas H.T."/>
            <person name="Bunyan I.A."/>
            <person name="Abdul-Lateef L.A."/>
        </authorList>
    </citation>
    <scope>NUCLEOTIDE SEQUENCE</scope>
    <source>
        <strain evidence="1">NAG1</strain>
    </source>
</reference>
<proteinExistence type="predicted"/>
<evidence type="ECO:0000313" key="1">
    <source>
        <dbReference type="EMBL" id="NEM94324.1"/>
    </source>
</evidence>
<organism evidence="1">
    <name type="scientific">Vibrio cholerae</name>
    <dbReference type="NCBI Taxonomy" id="666"/>
    <lineage>
        <taxon>Bacteria</taxon>
        <taxon>Pseudomonadati</taxon>
        <taxon>Pseudomonadota</taxon>
        <taxon>Gammaproteobacteria</taxon>
        <taxon>Vibrionales</taxon>
        <taxon>Vibrionaceae</taxon>
        <taxon>Vibrio</taxon>
    </lineage>
</organism>
<dbReference type="AlphaFoldDB" id="A0A6B3LLI5"/>
<gene>
    <name evidence="1" type="ORF">G3T61_08955</name>
</gene>
<sequence>MNKIAFMFHNFRAKHCMSATSALKVGDRELAKFIVNIKNSRDRAKISRIESSPIPYVCNEQFASDVQEMFLKTERIYEKIRTRNKLLIEIYNRELSEQKMTDNRSAQTVSFSI</sequence>
<protein>
    <submittedName>
        <fullName evidence="1">Uncharacterized protein</fullName>
    </submittedName>
</protein>
<comment type="caution">
    <text evidence="1">The sequence shown here is derived from an EMBL/GenBank/DDBJ whole genome shotgun (WGS) entry which is preliminary data.</text>
</comment>
<name>A0A6B3LLI5_VIBCL</name>